<protein>
    <submittedName>
        <fullName evidence="2">Uncharacterized protein</fullName>
    </submittedName>
</protein>
<dbReference type="AlphaFoldDB" id="A0AA39RP98"/>
<evidence type="ECO:0000313" key="2">
    <source>
        <dbReference type="EMBL" id="KAK0577341.1"/>
    </source>
</evidence>
<feature type="compositionally biased region" description="Polar residues" evidence="1">
    <location>
        <begin position="1"/>
        <end position="17"/>
    </location>
</feature>
<evidence type="ECO:0000313" key="3">
    <source>
        <dbReference type="Proteomes" id="UP001168877"/>
    </source>
</evidence>
<keyword evidence="3" id="KW-1185">Reference proteome</keyword>
<name>A0AA39RP98_ACESA</name>
<dbReference type="EMBL" id="JAUESC010000386">
    <property type="protein sequence ID" value="KAK0577341.1"/>
    <property type="molecule type" value="Genomic_DNA"/>
</dbReference>
<sequence length="172" mass="19383">MGQTHQNMARPNSNSKPKPTLPKGRSTTLIDMMQFVSDWFDFEENENISCDAAGDIVFDCGNSIQEKLVDCFDVVKNVEENVKNEYSISRNFTQLEAEAFDLRVIKEVHIEPTNPAGEGINTIKVQLEEPTIENIVFEDFVLMSHVLVCQIVEIVEQSSLLLLLAMDLAKGF</sequence>
<comment type="caution">
    <text evidence="2">The sequence shown here is derived from an EMBL/GenBank/DDBJ whole genome shotgun (WGS) entry which is preliminary data.</text>
</comment>
<organism evidence="2 3">
    <name type="scientific">Acer saccharum</name>
    <name type="common">Sugar maple</name>
    <dbReference type="NCBI Taxonomy" id="4024"/>
    <lineage>
        <taxon>Eukaryota</taxon>
        <taxon>Viridiplantae</taxon>
        <taxon>Streptophyta</taxon>
        <taxon>Embryophyta</taxon>
        <taxon>Tracheophyta</taxon>
        <taxon>Spermatophyta</taxon>
        <taxon>Magnoliopsida</taxon>
        <taxon>eudicotyledons</taxon>
        <taxon>Gunneridae</taxon>
        <taxon>Pentapetalae</taxon>
        <taxon>rosids</taxon>
        <taxon>malvids</taxon>
        <taxon>Sapindales</taxon>
        <taxon>Sapindaceae</taxon>
        <taxon>Hippocastanoideae</taxon>
        <taxon>Acereae</taxon>
        <taxon>Acer</taxon>
    </lineage>
</organism>
<accession>A0AA39RP98</accession>
<evidence type="ECO:0000256" key="1">
    <source>
        <dbReference type="SAM" id="MobiDB-lite"/>
    </source>
</evidence>
<feature type="region of interest" description="Disordered" evidence="1">
    <location>
        <begin position="1"/>
        <end position="25"/>
    </location>
</feature>
<gene>
    <name evidence="2" type="ORF">LWI29_031612</name>
</gene>
<proteinExistence type="predicted"/>
<reference evidence="2" key="2">
    <citation type="submission" date="2023-06" db="EMBL/GenBank/DDBJ databases">
        <authorList>
            <person name="Swenson N.G."/>
            <person name="Wegrzyn J.L."/>
            <person name="Mcevoy S.L."/>
        </authorList>
    </citation>
    <scope>NUCLEOTIDE SEQUENCE</scope>
    <source>
        <strain evidence="2">NS2018</strain>
        <tissue evidence="2">Leaf</tissue>
    </source>
</reference>
<dbReference type="Proteomes" id="UP001168877">
    <property type="component" value="Unassembled WGS sequence"/>
</dbReference>
<reference evidence="2" key="1">
    <citation type="journal article" date="2022" name="Plant J.">
        <title>Strategies of tolerance reflected in two North American maple genomes.</title>
        <authorList>
            <person name="McEvoy S.L."/>
            <person name="Sezen U.U."/>
            <person name="Trouern-Trend A."/>
            <person name="McMahon S.M."/>
            <person name="Schaberg P.G."/>
            <person name="Yang J."/>
            <person name="Wegrzyn J.L."/>
            <person name="Swenson N.G."/>
        </authorList>
    </citation>
    <scope>NUCLEOTIDE SEQUENCE</scope>
    <source>
        <strain evidence="2">NS2018</strain>
    </source>
</reference>